<name>A0A9P1BRS2_9DINO</name>
<feature type="region of interest" description="Disordered" evidence="1">
    <location>
        <begin position="1124"/>
        <end position="1145"/>
    </location>
</feature>
<feature type="compositionally biased region" description="Basic and acidic residues" evidence="1">
    <location>
        <begin position="1"/>
        <end position="14"/>
    </location>
</feature>
<gene>
    <name evidence="3" type="ORF">C1SCF055_LOCUS6335</name>
</gene>
<dbReference type="EMBL" id="CAMXCT030000400">
    <property type="protein sequence ID" value="CAL4765580.1"/>
    <property type="molecule type" value="Genomic_DNA"/>
</dbReference>
<dbReference type="GO" id="GO:0003676">
    <property type="term" value="F:nucleic acid binding"/>
    <property type="evidence" value="ECO:0007669"/>
    <property type="project" value="InterPro"/>
</dbReference>
<feature type="domain" description="Integrase catalytic" evidence="2">
    <location>
        <begin position="750"/>
        <end position="873"/>
    </location>
</feature>
<feature type="compositionally biased region" description="Acidic residues" evidence="1">
    <location>
        <begin position="1038"/>
        <end position="1050"/>
    </location>
</feature>
<dbReference type="InterPro" id="IPR001584">
    <property type="entry name" value="Integrase_cat-core"/>
</dbReference>
<evidence type="ECO:0000256" key="1">
    <source>
        <dbReference type="SAM" id="MobiDB-lite"/>
    </source>
</evidence>
<evidence type="ECO:0000313" key="5">
    <source>
        <dbReference type="Proteomes" id="UP001152797"/>
    </source>
</evidence>
<accession>A0A9P1BRS2</accession>
<feature type="compositionally biased region" description="Low complexity" evidence="1">
    <location>
        <begin position="43"/>
        <end position="54"/>
    </location>
</feature>
<feature type="compositionally biased region" description="Basic residues" evidence="1">
    <location>
        <begin position="550"/>
        <end position="559"/>
    </location>
</feature>
<evidence type="ECO:0000313" key="3">
    <source>
        <dbReference type="EMBL" id="CAI3978268.1"/>
    </source>
</evidence>
<feature type="compositionally biased region" description="Acidic residues" evidence="1">
    <location>
        <begin position="957"/>
        <end position="967"/>
    </location>
</feature>
<dbReference type="Proteomes" id="UP001152797">
    <property type="component" value="Unassembled WGS sequence"/>
</dbReference>
<dbReference type="EMBL" id="CAMXCT020000400">
    <property type="protein sequence ID" value="CAL1131643.1"/>
    <property type="molecule type" value="Genomic_DNA"/>
</dbReference>
<sequence>MSPKDDEQWGDWRRWRQWQPPTEGGDASVDQEGDHSPTRDESYSGFSAWSSSPSSITTWFSYTAWFSYSWCFGSTGFFHFGSVAWLETTGCGIPIQRRMERCFGCYGHQVRLGIKLDYISISNSLQTLWDEQLGSSRHAMIGQRAHMNNWHEQWDVSSDWHDTWSDDWYSWASHVAEHTWPEAAAAQEETSPAEQADDPADADLQDALDAERLAEALMSEARRTWSQAQQVGLILDFCDGHAVHAKDPDATPYYMLKNVKGHFMVNIEEYICGSSGSEARQLPRLQMPPKTSPAKSSKAAPLHYTKEKGWHHTDPRGDPSPRPCCGEHGTFQEGSNAYAKWADCKACGLRLSYVPREGYSGSTSKVEDPKVITMALNLLEQDVKAQHCTAPMVKLAMEIYKDQSKLEALEKQAYMLQQQVTQNMAKYKIMTKQASESPATSSTTSLNAEEILKHMSSEEIQRLQEMAAQRKAEAEKIEGNTKMVDFSEERDVIEMSLVDSSPGSENDLQPDGLQDYSAIEMMHYQAYTSKKDGKAPKTKIQKPKKKNLTFKRSNTGKHRSSTEDWETDTFCSSTSTTSTLPWRIAKALMAMMTMMIATAHSDLRDLIRGGQEDVWDMFCAPQSWLPSACQEQGLCCQRINLENNFDMYHRKEAYSSLREKRGREKPKRMWVSARCTYWFGWTALNYNTEEKRAKLEAYRRKERAMFRQLVPFLEDAGMSKWKIETALQLKCGDCSALKLGGISSGKIPPASLRPLPRAWEVVGLDCSEWMPPGLADKYKILVMMDLATEFKNTVVLMKYGSKEMKTESQDQILDAFCKHWLATKPKPQVLIPDNAKTIVGEKFRMIFSDLNIHLDPPAVKESWAHGLMERAVQDQSAMSRLMPTARDRDFTQLMANRSSAEDIARKVLEVACTKLSERNGLVLVVLFFMKFYKAKHPETWQSLKDLLPKRSYVDVTAEEPTEDDEDAPNLPFRADQPTISFKPKFRRNMKPGPYVGEFDGRPASSQQPAQVLPPVPEDDDLNLRDPVNEYSPGSPLPEDVEIDDDVDDKDEGIGSGLPTLEERAADQPSASRLLEESSKRASSAGDEADSKRPKLEDAETLLFNCLDVCEAAWVLTVELDLTSNREKKKNPSVSGLLASENCEKP</sequence>
<feature type="compositionally biased region" description="Basic and acidic residues" evidence="1">
    <location>
        <begin position="32"/>
        <end position="42"/>
    </location>
</feature>
<keyword evidence="5" id="KW-1185">Reference proteome</keyword>
<dbReference type="InterPro" id="IPR012337">
    <property type="entry name" value="RNaseH-like_sf"/>
</dbReference>
<dbReference type="Gene3D" id="3.30.420.10">
    <property type="entry name" value="Ribonuclease H-like superfamily/Ribonuclease H"/>
    <property type="match status" value="1"/>
</dbReference>
<evidence type="ECO:0000259" key="2">
    <source>
        <dbReference type="PROSITE" id="PS50994"/>
    </source>
</evidence>
<reference evidence="3" key="1">
    <citation type="submission" date="2022-10" db="EMBL/GenBank/DDBJ databases">
        <authorList>
            <person name="Chen Y."/>
            <person name="Dougan E. K."/>
            <person name="Chan C."/>
            <person name="Rhodes N."/>
            <person name="Thang M."/>
        </authorList>
    </citation>
    <scope>NUCLEOTIDE SEQUENCE</scope>
</reference>
<feature type="region of interest" description="Disordered" evidence="1">
    <location>
        <begin position="550"/>
        <end position="570"/>
    </location>
</feature>
<feature type="region of interest" description="Disordered" evidence="1">
    <location>
        <begin position="957"/>
        <end position="1094"/>
    </location>
</feature>
<dbReference type="GO" id="GO:0015074">
    <property type="term" value="P:DNA integration"/>
    <property type="evidence" value="ECO:0007669"/>
    <property type="project" value="InterPro"/>
</dbReference>
<dbReference type="AlphaFoldDB" id="A0A9P1BRS2"/>
<comment type="caution">
    <text evidence="3">The sequence shown here is derived from an EMBL/GenBank/DDBJ whole genome shotgun (WGS) entry which is preliminary data.</text>
</comment>
<evidence type="ECO:0000313" key="4">
    <source>
        <dbReference type="EMBL" id="CAL4765580.1"/>
    </source>
</evidence>
<dbReference type="SUPFAM" id="SSF53098">
    <property type="entry name" value="Ribonuclease H-like"/>
    <property type="match status" value="1"/>
</dbReference>
<dbReference type="EMBL" id="CAMXCT010000400">
    <property type="protein sequence ID" value="CAI3978268.1"/>
    <property type="molecule type" value="Genomic_DNA"/>
</dbReference>
<organism evidence="3">
    <name type="scientific">Cladocopium goreaui</name>
    <dbReference type="NCBI Taxonomy" id="2562237"/>
    <lineage>
        <taxon>Eukaryota</taxon>
        <taxon>Sar</taxon>
        <taxon>Alveolata</taxon>
        <taxon>Dinophyceae</taxon>
        <taxon>Suessiales</taxon>
        <taxon>Symbiodiniaceae</taxon>
        <taxon>Cladocopium</taxon>
    </lineage>
</organism>
<dbReference type="PROSITE" id="PS50994">
    <property type="entry name" value="INTEGRASE"/>
    <property type="match status" value="1"/>
</dbReference>
<proteinExistence type="predicted"/>
<dbReference type="InterPro" id="IPR036397">
    <property type="entry name" value="RNaseH_sf"/>
</dbReference>
<protein>
    <recommendedName>
        <fullName evidence="2">Integrase catalytic domain-containing protein</fullName>
    </recommendedName>
</protein>
<feature type="region of interest" description="Disordered" evidence="1">
    <location>
        <begin position="1"/>
        <end position="54"/>
    </location>
</feature>
<reference evidence="4 5" key="2">
    <citation type="submission" date="2024-05" db="EMBL/GenBank/DDBJ databases">
        <authorList>
            <person name="Chen Y."/>
            <person name="Shah S."/>
            <person name="Dougan E. K."/>
            <person name="Thang M."/>
            <person name="Chan C."/>
        </authorList>
    </citation>
    <scope>NUCLEOTIDE SEQUENCE [LARGE SCALE GENOMIC DNA]</scope>
</reference>